<proteinExistence type="predicted"/>
<protein>
    <submittedName>
        <fullName evidence="1">Uncharacterized protein</fullName>
    </submittedName>
</protein>
<accession>A0A0F9H5P1</accession>
<reference evidence="1" key="1">
    <citation type="journal article" date="2015" name="Nature">
        <title>Complex archaea that bridge the gap between prokaryotes and eukaryotes.</title>
        <authorList>
            <person name="Spang A."/>
            <person name="Saw J.H."/>
            <person name="Jorgensen S.L."/>
            <person name="Zaremba-Niedzwiedzka K."/>
            <person name="Martijn J."/>
            <person name="Lind A.E."/>
            <person name="van Eijk R."/>
            <person name="Schleper C."/>
            <person name="Guy L."/>
            <person name="Ettema T.J."/>
        </authorList>
    </citation>
    <scope>NUCLEOTIDE SEQUENCE</scope>
</reference>
<dbReference type="EMBL" id="LAZR01023893">
    <property type="protein sequence ID" value="KKL76950.1"/>
    <property type="molecule type" value="Genomic_DNA"/>
</dbReference>
<dbReference type="AlphaFoldDB" id="A0A0F9H5P1"/>
<organism evidence="1">
    <name type="scientific">marine sediment metagenome</name>
    <dbReference type="NCBI Taxonomy" id="412755"/>
    <lineage>
        <taxon>unclassified sequences</taxon>
        <taxon>metagenomes</taxon>
        <taxon>ecological metagenomes</taxon>
    </lineage>
</organism>
<sequence length="113" mass="12348">MSQQVLIIAQGLEIGQASKSHIASMRVCVEQFIKDPRVKVIYGITRRSTGFAAVCDVPNWQEADRLAAMAQVCGLTNIEMLPLVPPEQLRAGLEEAERIADAVPRDSPAYAQV</sequence>
<comment type="caution">
    <text evidence="1">The sequence shown here is derived from an EMBL/GenBank/DDBJ whole genome shotgun (WGS) entry which is preliminary data.</text>
</comment>
<name>A0A0F9H5P1_9ZZZZ</name>
<gene>
    <name evidence="1" type="ORF">LCGC14_2039750</name>
</gene>
<evidence type="ECO:0000313" key="1">
    <source>
        <dbReference type="EMBL" id="KKL76950.1"/>
    </source>
</evidence>